<dbReference type="AlphaFoldDB" id="B8BQL1"/>
<dbReference type="RefSeq" id="XP_002286744.1">
    <property type="nucleotide sequence ID" value="XM_002286708.1"/>
</dbReference>
<dbReference type="OMA" id="CHEGEVK"/>
<organism evidence="2 3">
    <name type="scientific">Thalassiosira pseudonana</name>
    <name type="common">Marine diatom</name>
    <name type="synonym">Cyclotella nana</name>
    <dbReference type="NCBI Taxonomy" id="35128"/>
    <lineage>
        <taxon>Eukaryota</taxon>
        <taxon>Sar</taxon>
        <taxon>Stramenopiles</taxon>
        <taxon>Ochrophyta</taxon>
        <taxon>Bacillariophyta</taxon>
        <taxon>Coscinodiscophyceae</taxon>
        <taxon>Thalassiosirophycidae</taxon>
        <taxon>Thalassiosirales</taxon>
        <taxon>Thalassiosiraceae</taxon>
        <taxon>Thalassiosira</taxon>
    </lineage>
</organism>
<feature type="compositionally biased region" description="Polar residues" evidence="1">
    <location>
        <begin position="212"/>
        <end position="221"/>
    </location>
</feature>
<evidence type="ECO:0000256" key="1">
    <source>
        <dbReference type="SAM" id="MobiDB-lite"/>
    </source>
</evidence>
<feature type="region of interest" description="Disordered" evidence="1">
    <location>
        <begin position="35"/>
        <end position="55"/>
    </location>
</feature>
<reference evidence="2 3" key="1">
    <citation type="journal article" date="2004" name="Science">
        <title>The genome of the diatom Thalassiosira pseudonana: ecology, evolution, and metabolism.</title>
        <authorList>
            <person name="Armbrust E.V."/>
            <person name="Berges J.A."/>
            <person name="Bowler C."/>
            <person name="Green B.R."/>
            <person name="Martinez D."/>
            <person name="Putnam N.H."/>
            <person name="Zhou S."/>
            <person name="Allen A.E."/>
            <person name="Apt K.E."/>
            <person name="Bechner M."/>
            <person name="Brzezinski M.A."/>
            <person name="Chaal B.K."/>
            <person name="Chiovitti A."/>
            <person name="Davis A.K."/>
            <person name="Demarest M.S."/>
            <person name="Detter J.C."/>
            <person name="Glavina T."/>
            <person name="Goodstein D."/>
            <person name="Hadi M.Z."/>
            <person name="Hellsten U."/>
            <person name="Hildebrand M."/>
            <person name="Jenkins B.D."/>
            <person name="Jurka J."/>
            <person name="Kapitonov V.V."/>
            <person name="Kroger N."/>
            <person name="Lau W.W."/>
            <person name="Lane T.W."/>
            <person name="Larimer F.W."/>
            <person name="Lippmeier J.C."/>
            <person name="Lucas S."/>
            <person name="Medina M."/>
            <person name="Montsant A."/>
            <person name="Obornik M."/>
            <person name="Parker M.S."/>
            <person name="Palenik B."/>
            <person name="Pazour G.J."/>
            <person name="Richardson P.M."/>
            <person name="Rynearson T.A."/>
            <person name="Saito M.A."/>
            <person name="Schwartz D.C."/>
            <person name="Thamatrakoln K."/>
            <person name="Valentin K."/>
            <person name="Vardi A."/>
            <person name="Wilkerson F.P."/>
            <person name="Rokhsar D.S."/>
        </authorList>
    </citation>
    <scope>NUCLEOTIDE SEQUENCE [LARGE SCALE GENOMIC DNA]</scope>
    <source>
        <strain evidence="2 3">CCMP1335</strain>
    </source>
</reference>
<dbReference type="GeneID" id="7451429"/>
<evidence type="ECO:0000313" key="3">
    <source>
        <dbReference type="Proteomes" id="UP000001449"/>
    </source>
</evidence>
<protein>
    <submittedName>
        <fullName evidence="2">Uncharacterized protein</fullName>
    </submittedName>
</protein>
<evidence type="ECO:0000313" key="2">
    <source>
        <dbReference type="EMBL" id="EED96385.1"/>
    </source>
</evidence>
<dbReference type="PaxDb" id="35128-Thaps20773"/>
<reference evidence="2 3" key="2">
    <citation type="journal article" date="2008" name="Nature">
        <title>The Phaeodactylum genome reveals the evolutionary history of diatom genomes.</title>
        <authorList>
            <person name="Bowler C."/>
            <person name="Allen A.E."/>
            <person name="Badger J.H."/>
            <person name="Grimwood J."/>
            <person name="Jabbari K."/>
            <person name="Kuo A."/>
            <person name="Maheswari U."/>
            <person name="Martens C."/>
            <person name="Maumus F."/>
            <person name="Otillar R.P."/>
            <person name="Rayko E."/>
            <person name="Salamov A."/>
            <person name="Vandepoele K."/>
            <person name="Beszteri B."/>
            <person name="Gruber A."/>
            <person name="Heijde M."/>
            <person name="Katinka M."/>
            <person name="Mock T."/>
            <person name="Valentin K."/>
            <person name="Verret F."/>
            <person name="Berges J.A."/>
            <person name="Brownlee C."/>
            <person name="Cadoret J.P."/>
            <person name="Chiovitti A."/>
            <person name="Choi C.J."/>
            <person name="Coesel S."/>
            <person name="De Martino A."/>
            <person name="Detter J.C."/>
            <person name="Durkin C."/>
            <person name="Falciatore A."/>
            <person name="Fournet J."/>
            <person name="Haruta M."/>
            <person name="Huysman M.J."/>
            <person name="Jenkins B.D."/>
            <person name="Jiroutova K."/>
            <person name="Jorgensen R.E."/>
            <person name="Joubert Y."/>
            <person name="Kaplan A."/>
            <person name="Kroger N."/>
            <person name="Kroth P.G."/>
            <person name="La Roche J."/>
            <person name="Lindquist E."/>
            <person name="Lommer M."/>
            <person name="Martin-Jezequel V."/>
            <person name="Lopez P.J."/>
            <person name="Lucas S."/>
            <person name="Mangogna M."/>
            <person name="McGinnis K."/>
            <person name="Medlin L.K."/>
            <person name="Montsant A."/>
            <person name="Oudot-Le Secq M.P."/>
            <person name="Napoli C."/>
            <person name="Obornik M."/>
            <person name="Parker M.S."/>
            <person name="Petit J.L."/>
            <person name="Porcel B.M."/>
            <person name="Poulsen N."/>
            <person name="Robison M."/>
            <person name="Rychlewski L."/>
            <person name="Rynearson T.A."/>
            <person name="Schmutz J."/>
            <person name="Shapiro H."/>
            <person name="Siaut M."/>
            <person name="Stanley M."/>
            <person name="Sussman M.R."/>
            <person name="Taylor A.R."/>
            <person name="Vardi A."/>
            <person name="von Dassow P."/>
            <person name="Vyverman W."/>
            <person name="Willis A."/>
            <person name="Wyrwicz L.S."/>
            <person name="Rokhsar D.S."/>
            <person name="Weissenbach J."/>
            <person name="Armbrust E.V."/>
            <person name="Green B.R."/>
            <person name="Van de Peer Y."/>
            <person name="Grigoriev I.V."/>
        </authorList>
    </citation>
    <scope>NUCLEOTIDE SEQUENCE [LARGE SCALE GENOMIC DNA]</scope>
    <source>
        <strain evidence="2 3">CCMP1335</strain>
    </source>
</reference>
<dbReference type="KEGG" id="tps:THAPSDRAFT_20773"/>
<feature type="region of interest" description="Disordered" evidence="1">
    <location>
        <begin position="581"/>
        <end position="609"/>
    </location>
</feature>
<dbReference type="EMBL" id="CM000638">
    <property type="protein sequence ID" value="EED96385.1"/>
    <property type="molecule type" value="Genomic_DNA"/>
</dbReference>
<dbReference type="HOGENOM" id="CLU_360392_0_0_1"/>
<dbReference type="eggNOG" id="ENOG502SIBR">
    <property type="taxonomic scope" value="Eukaryota"/>
</dbReference>
<keyword evidence="3" id="KW-1185">Reference proteome</keyword>
<feature type="region of interest" description="Disordered" evidence="1">
    <location>
        <begin position="107"/>
        <end position="138"/>
    </location>
</feature>
<sequence>MDGSAADGSGVAKASSIKDAVHTPNITAFVNTAASDHAGVPNGGTKASPEPEQEEDLLLSHIVPPSHVLSDGRFILLPPPTSLDHSAFFERAVAANRLISADADTSTTLGTKSKRGGGDCQAESTSDRDKKKSKKSADTPFVHPLAIASARLRGKGLDEMSKAINLGGLVVGGEYFGLTNVVNQRPIAHNNSDARGVSRDGGKGKDGKTDDNGNAVSSDAASSGEALDESILLDQRLRSKYVLRRRQSQYDNAATILTRHERRLSSSLSARRILDTRLRSLRRRWRLVAPEHGTRTVGPVRPKEVVAVDVEVYDRDRLGGGSRAVDDPSQTPGHLGRIARRVPRFATMELDDDYDVSVDARSLLTQIKDTLQALKDTNDGNENNNVTTDMELDGVVTGTTACKTKAEPFAVADPTLGQIDPDFDPDKVPLLTLLFEIEKSSTGFSQRATLSSSFTSSASDEVGSDAKANLPPDERVIEALQHSLFCASLFESMRAEIMPPSSTQSYVSTEQRQKSVAWLSSEMEESFLPPPSVMAGEDASRSGESRLLCVVHCHEGEVKVQLDDEYSLTVKLIEAGTAAAAGTDNAKHDDDTITQRSSESADGAGTSGSQSPARLQALCKALLLHSQSLYHEYCMRTKTKNPLAEKASAKPVGLARTKKETKTESPHILQRCVALGCKFVFERKVRTVLKRLSEWLEIDMACKNKVVIEWLPLALFNSHSRFVLQFRELCLDIGINGDTLRVTQTRDNGEYRSVEFGSEVELECFLKLELSRAIANC</sequence>
<dbReference type="InParanoid" id="B8BQL1"/>
<accession>B8BQL1</accession>
<name>B8BQL1_THAPS</name>
<dbReference type="Proteomes" id="UP000001449">
    <property type="component" value="Chromosome 1"/>
</dbReference>
<gene>
    <name evidence="2" type="ORF">THAPSDRAFT_20773</name>
</gene>
<feature type="compositionally biased region" description="Basic and acidic residues" evidence="1">
    <location>
        <begin position="196"/>
        <end position="211"/>
    </location>
</feature>
<feature type="region of interest" description="Disordered" evidence="1">
    <location>
        <begin position="189"/>
        <end position="222"/>
    </location>
</feature>
<proteinExistence type="predicted"/>